<dbReference type="GO" id="GO:0071966">
    <property type="term" value="P:fungal-type cell wall polysaccharide metabolic process"/>
    <property type="evidence" value="ECO:0007669"/>
    <property type="project" value="TreeGrafter"/>
</dbReference>
<feature type="compositionally biased region" description="Low complexity" evidence="1">
    <location>
        <begin position="136"/>
        <end position="188"/>
    </location>
</feature>
<name>A0A1Y2D592_9BASI</name>
<keyword evidence="2" id="KW-0812">Transmembrane</keyword>
<dbReference type="AlphaFoldDB" id="A0A1Y2D592"/>
<dbReference type="GO" id="GO:0009277">
    <property type="term" value="C:fungal-type cell wall"/>
    <property type="evidence" value="ECO:0007669"/>
    <property type="project" value="TreeGrafter"/>
</dbReference>
<keyword evidence="2" id="KW-0472">Membrane</keyword>
<keyword evidence="2" id="KW-1133">Transmembrane helix</keyword>
<keyword evidence="4" id="KW-0378">Hydrolase</keyword>
<feature type="compositionally biased region" description="Basic and acidic residues" evidence="1">
    <location>
        <begin position="25"/>
        <end position="34"/>
    </location>
</feature>
<feature type="transmembrane region" description="Helical" evidence="2">
    <location>
        <begin position="63"/>
        <end position="84"/>
    </location>
</feature>
<dbReference type="Proteomes" id="UP000193467">
    <property type="component" value="Unassembled WGS sequence"/>
</dbReference>
<dbReference type="PANTHER" id="PTHR34154">
    <property type="entry name" value="ALKALI-SENSITIVE LINKAGE PROTEIN 1"/>
    <property type="match status" value="1"/>
</dbReference>
<feature type="region of interest" description="Disordered" evidence="1">
    <location>
        <begin position="1"/>
        <end position="58"/>
    </location>
</feature>
<comment type="caution">
    <text evidence="4">The sequence shown here is derived from an EMBL/GenBank/DDBJ whole genome shotgun (WGS) entry which is preliminary data.</text>
</comment>
<dbReference type="InterPro" id="IPR017853">
    <property type="entry name" value="GH"/>
</dbReference>
<feature type="compositionally biased region" description="Low complexity" evidence="1">
    <location>
        <begin position="94"/>
        <end position="120"/>
    </location>
</feature>
<evidence type="ECO:0000313" key="5">
    <source>
        <dbReference type="Proteomes" id="UP000193467"/>
    </source>
</evidence>
<dbReference type="PANTHER" id="PTHR34154:SF3">
    <property type="entry name" value="ALKALI-SENSITIVE LINKAGE PROTEIN 1"/>
    <property type="match status" value="1"/>
</dbReference>
<dbReference type="EMBL" id="MCGR01000097">
    <property type="protein sequence ID" value="ORY54468.1"/>
    <property type="molecule type" value="Genomic_DNA"/>
</dbReference>
<sequence length="427" mass="43931">MHHRRRSEDEEELLSSPSSGSDSASSKDSEKSDEGSSDESTDDEEKASHHRPAAASTTSTRTILIVIIALLLALLLGFAGYKAYESMSDATSTSDAVSTSADSSAEGGSAGGATATKASSGGAGSGSTGGSGGTTKGTATTSATKAGSSGASTAAEGQSGALTKTAAGTGDGSSTTSSAAASSTSSGGIDVGVSTPKKGVGYNNASYTDDLAITWAYNWNSQTDALQAGIEYIPMLWGEKQVDGWSDNAAAAISAGASYVLGFNEPDMAEQANLSPSAAVTLWNANMQSLGTSAKLVSPAVTNGVGTDDAPLGVPWLQKFISLCTDCQIDAVALHWYDTADNTAYFKSYFEESYKTLQKPIWITEFMGIGDADAQKTFIEEVVPWLEDQDYIQRYAAFGDFADNPIANFVTEAGVLLPLGQAYSDTT</sequence>
<dbReference type="InParanoid" id="A0A1Y2D592"/>
<gene>
    <name evidence="4" type="ORF">BCR35DRAFT_310318</name>
</gene>
<feature type="compositionally biased region" description="Gly residues" evidence="1">
    <location>
        <begin position="121"/>
        <end position="135"/>
    </location>
</feature>
<dbReference type="OrthoDB" id="5959761at2759"/>
<evidence type="ECO:0000313" key="4">
    <source>
        <dbReference type="EMBL" id="ORY54468.1"/>
    </source>
</evidence>
<reference evidence="4 5" key="1">
    <citation type="submission" date="2016-07" db="EMBL/GenBank/DDBJ databases">
        <title>Pervasive Adenine N6-methylation of Active Genes in Fungi.</title>
        <authorList>
            <consortium name="DOE Joint Genome Institute"/>
            <person name="Mondo S.J."/>
            <person name="Dannebaum R.O."/>
            <person name="Kuo R.C."/>
            <person name="Labutti K."/>
            <person name="Haridas S."/>
            <person name="Kuo A."/>
            <person name="Salamov A."/>
            <person name="Ahrendt S.R."/>
            <person name="Lipzen A."/>
            <person name="Sullivan W."/>
            <person name="Andreopoulos W.B."/>
            <person name="Clum A."/>
            <person name="Lindquist E."/>
            <person name="Daum C."/>
            <person name="Ramamoorthy G.K."/>
            <person name="Gryganskyi A."/>
            <person name="Culley D."/>
            <person name="Magnuson J.K."/>
            <person name="James T.Y."/>
            <person name="O'Malley M.A."/>
            <person name="Stajich J.E."/>
            <person name="Spatafora J.W."/>
            <person name="Visel A."/>
            <person name="Grigoriev I.V."/>
        </authorList>
    </citation>
    <scope>NUCLEOTIDE SEQUENCE [LARGE SCALE GENOMIC DNA]</scope>
    <source>
        <strain evidence="4 5">62-1032</strain>
    </source>
</reference>
<dbReference type="Gene3D" id="3.20.20.80">
    <property type="entry name" value="Glycosidases"/>
    <property type="match status" value="1"/>
</dbReference>
<proteinExistence type="predicted"/>
<dbReference type="SUPFAM" id="SSF51445">
    <property type="entry name" value="(Trans)glycosidases"/>
    <property type="match status" value="1"/>
</dbReference>
<feature type="domain" description="Asl1-like glycosyl hydrolase catalytic" evidence="3">
    <location>
        <begin position="208"/>
        <end position="423"/>
    </location>
</feature>
<dbReference type="GO" id="GO:0016787">
    <property type="term" value="F:hydrolase activity"/>
    <property type="evidence" value="ECO:0007669"/>
    <property type="project" value="UniProtKB-KW"/>
</dbReference>
<dbReference type="InterPro" id="IPR024655">
    <property type="entry name" value="Asl1_glyco_hydro_catalytic"/>
</dbReference>
<organism evidence="4 5">
    <name type="scientific">Leucosporidium creatinivorum</name>
    <dbReference type="NCBI Taxonomy" id="106004"/>
    <lineage>
        <taxon>Eukaryota</taxon>
        <taxon>Fungi</taxon>
        <taxon>Dikarya</taxon>
        <taxon>Basidiomycota</taxon>
        <taxon>Pucciniomycotina</taxon>
        <taxon>Microbotryomycetes</taxon>
        <taxon>Leucosporidiales</taxon>
        <taxon>Leucosporidium</taxon>
    </lineage>
</organism>
<feature type="compositionally biased region" description="Acidic residues" evidence="1">
    <location>
        <begin position="35"/>
        <end position="45"/>
    </location>
</feature>
<evidence type="ECO:0000256" key="2">
    <source>
        <dbReference type="SAM" id="Phobius"/>
    </source>
</evidence>
<keyword evidence="5" id="KW-1185">Reference proteome</keyword>
<accession>A0A1Y2D592</accession>
<feature type="compositionally biased region" description="Low complexity" evidence="1">
    <location>
        <begin position="14"/>
        <end position="24"/>
    </location>
</feature>
<protein>
    <submittedName>
        <fullName evidence="4">Glycosyl hydrolase catalytic core-domain-containing protein</fullName>
    </submittedName>
</protein>
<dbReference type="STRING" id="106004.A0A1Y2D592"/>
<dbReference type="InterPro" id="IPR053183">
    <property type="entry name" value="ASL1"/>
</dbReference>
<evidence type="ECO:0000259" key="3">
    <source>
        <dbReference type="Pfam" id="PF11790"/>
    </source>
</evidence>
<feature type="region of interest" description="Disordered" evidence="1">
    <location>
        <begin position="94"/>
        <end position="195"/>
    </location>
</feature>
<dbReference type="Pfam" id="PF11790">
    <property type="entry name" value="Glyco_hydro_cc"/>
    <property type="match status" value="1"/>
</dbReference>
<evidence type="ECO:0000256" key="1">
    <source>
        <dbReference type="SAM" id="MobiDB-lite"/>
    </source>
</evidence>